<dbReference type="Pfam" id="PF13304">
    <property type="entry name" value="AAA_21"/>
    <property type="match status" value="1"/>
</dbReference>
<dbReference type="SUPFAM" id="SSF52540">
    <property type="entry name" value="P-loop containing nucleoside triphosphate hydrolases"/>
    <property type="match status" value="1"/>
</dbReference>
<dbReference type="Proteomes" id="UP000001399">
    <property type="component" value="Chromosome"/>
</dbReference>
<proteinExistence type="predicted"/>
<dbReference type="PANTHER" id="PTHR40396">
    <property type="entry name" value="ATPASE-LIKE PROTEIN"/>
    <property type="match status" value="1"/>
</dbReference>
<dbReference type="EMBL" id="CP002292">
    <property type="protein sequence ID" value="ADP70716.1"/>
    <property type="molecule type" value="Genomic_DNA"/>
</dbReference>
<dbReference type="OrthoDB" id="9809324at2"/>
<accession>E3I765</accession>
<dbReference type="RefSeq" id="WP_013419117.1">
    <property type="nucleotide sequence ID" value="NC_014664.1"/>
</dbReference>
<dbReference type="AlphaFoldDB" id="E3I765"/>
<keyword evidence="3" id="KW-1185">Reference proteome</keyword>
<dbReference type="PANTHER" id="PTHR40396:SF1">
    <property type="entry name" value="ATPASE AAA-TYPE CORE DOMAIN-CONTAINING PROTEIN"/>
    <property type="match status" value="1"/>
</dbReference>
<evidence type="ECO:0000313" key="2">
    <source>
        <dbReference type="EMBL" id="ADP70716.1"/>
    </source>
</evidence>
<protein>
    <recommendedName>
        <fullName evidence="1">ATPase AAA-type core domain-containing protein</fullName>
    </recommendedName>
</protein>
<feature type="domain" description="ATPase AAA-type core" evidence="1">
    <location>
        <begin position="49"/>
        <end position="359"/>
    </location>
</feature>
<organism evidence="2 3">
    <name type="scientific">Rhodomicrobium vannielii (strain ATCC 17100 / DSM 162 / LMG 4299 / NCIMB 10020 / ATH 3.1.1)</name>
    <dbReference type="NCBI Taxonomy" id="648757"/>
    <lineage>
        <taxon>Bacteria</taxon>
        <taxon>Pseudomonadati</taxon>
        <taxon>Pseudomonadota</taxon>
        <taxon>Alphaproteobacteria</taxon>
        <taxon>Hyphomicrobiales</taxon>
        <taxon>Hyphomicrobiaceae</taxon>
        <taxon>Rhodomicrobium</taxon>
    </lineage>
</organism>
<dbReference type="InterPro" id="IPR003959">
    <property type="entry name" value="ATPase_AAA_core"/>
</dbReference>
<dbReference type="InterPro" id="IPR027417">
    <property type="entry name" value="P-loop_NTPase"/>
</dbReference>
<dbReference type="KEGG" id="rva:Rvan_1461"/>
<reference evidence="3" key="1">
    <citation type="journal article" date="2011" name="J. Bacteriol.">
        <title>Genome sequences of eight morphologically diverse alphaproteobacteria.</title>
        <authorList>
            <consortium name="US DOE Joint Genome Institute"/>
            <person name="Brown P.J."/>
            <person name="Kysela D.T."/>
            <person name="Buechlein A."/>
            <person name="Hemmerich C."/>
            <person name="Brun Y.V."/>
        </authorList>
    </citation>
    <scope>NUCLEOTIDE SEQUENCE [LARGE SCALE GENOMIC DNA]</scope>
    <source>
        <strain evidence="3">ATCC 17100 / ATH 3.1.1 / DSM 162 / LMG 4299</strain>
    </source>
</reference>
<evidence type="ECO:0000259" key="1">
    <source>
        <dbReference type="Pfam" id="PF13304"/>
    </source>
</evidence>
<dbReference type="eggNOG" id="COG1106">
    <property type="taxonomic scope" value="Bacteria"/>
</dbReference>
<dbReference type="GO" id="GO:0005524">
    <property type="term" value="F:ATP binding"/>
    <property type="evidence" value="ECO:0007669"/>
    <property type="project" value="InterPro"/>
</dbReference>
<dbReference type="Gene3D" id="3.40.50.300">
    <property type="entry name" value="P-loop containing nucleotide triphosphate hydrolases"/>
    <property type="match status" value="1"/>
</dbReference>
<evidence type="ECO:0000313" key="3">
    <source>
        <dbReference type="Proteomes" id="UP000001399"/>
    </source>
</evidence>
<gene>
    <name evidence="2" type="ordered locus">Rvan_1461</name>
</gene>
<sequence length="423" mass="47320">MLIDFRVRNFRSFKDESALSLVASTDTDLRDTNTFDTSVPAVPSVLRAAALYGANAGGKSNAIRAITLMRGIVLESATLIQAGQLFNVQPFRLDGQTAEEPTLFEITVLIDGVRYQYGFELTPERIVSEWLLVYVRNKPQKWFERKVEGTEDKIEPGSYLTGPKRTWQEATRPNALFLSTAVQLNSAQLQPLFAWFAESLVVIPDGRQVPFDYSASSLEEAPRRDSIVSMLRAADIGITSISTEKKKGFEQTVQMDLTTGASNVHRVERDFLVPRFTHKGNIAAEFDLADESLGTQKLFSLAGPLLDILEKGRILVIDELDASLHPLLVRQIIKAFQDPELNRKGAQIVFTTHDTSLLEGHLLRRDQIWLVEKQQDQSSALVPLTEFSPRKGEALERGYLSGRYGGVPILRDKLISRRQSGSR</sequence>
<dbReference type="HOGENOM" id="CLU_046693_2_0_5"/>
<dbReference type="GO" id="GO:0016887">
    <property type="term" value="F:ATP hydrolysis activity"/>
    <property type="evidence" value="ECO:0007669"/>
    <property type="project" value="InterPro"/>
</dbReference>
<dbReference type="STRING" id="648757.Rvan_1461"/>
<name>E3I765_RHOVT</name>